<comment type="similarity">
    <text evidence="2">Belongs to the SAM hydrolase / SAM-dependent halogenase family.</text>
</comment>
<dbReference type="SUPFAM" id="SSF101852">
    <property type="entry name" value="Bacterial fluorinating enzyme, C-terminal domain"/>
    <property type="match status" value="1"/>
</dbReference>
<dbReference type="PANTHER" id="PTHR35092:SF1">
    <property type="entry name" value="CHLORINASE MJ1651"/>
    <property type="match status" value="1"/>
</dbReference>
<dbReference type="EMBL" id="QUMS01000002">
    <property type="protein sequence ID" value="REG08551.1"/>
    <property type="molecule type" value="Genomic_DNA"/>
</dbReference>
<comment type="caution">
    <text evidence="5">The sequence shown here is derived from an EMBL/GenBank/DDBJ whole genome shotgun (WGS) entry which is preliminary data.</text>
</comment>
<accession>A0A347ZNR7</accession>
<sequence length="262" mass="27765">MNWITLTTDFTEHDGYVGVMKGVIAGIAPQARVVDLSHTVAPQNVFQAALLLGRSVPYFPAGTVHVAVVDPGVGTARRGIAAQLGKQYFVGPDNGLLTLLYQQAQADGEPVRIHALENADYRLAQVSRTFHGRDIFAPAAAHLAIGAPLESFGAAVMDPILLEMPQAQKTADGLIGSIIHVDAFGNLASNIRAETLADFENIHIILRNTVIEGISATFGNKAQGELVAVIDSFGFLSICVVNGSAAQQLRAGFGEQLQIVRS</sequence>
<dbReference type="Pfam" id="PF20257">
    <property type="entry name" value="SAM_HAT_C"/>
    <property type="match status" value="1"/>
</dbReference>
<keyword evidence="6" id="KW-1185">Reference proteome</keyword>
<evidence type="ECO:0008006" key="7">
    <source>
        <dbReference type="Google" id="ProtNLM"/>
    </source>
</evidence>
<dbReference type="RefSeq" id="WP_116225203.1">
    <property type="nucleotide sequence ID" value="NZ_AP018437.1"/>
</dbReference>
<dbReference type="AlphaFoldDB" id="A0A347ZNR7"/>
<evidence type="ECO:0000256" key="1">
    <source>
        <dbReference type="ARBA" id="ARBA00022691"/>
    </source>
</evidence>
<evidence type="ECO:0000313" key="5">
    <source>
        <dbReference type="EMBL" id="REG08551.1"/>
    </source>
</evidence>
<reference evidence="5 6" key="1">
    <citation type="submission" date="2018-08" db="EMBL/GenBank/DDBJ databases">
        <title>Genomic Encyclopedia of Type Strains, Phase IV (KMG-IV): sequencing the most valuable type-strain genomes for metagenomic binning, comparative biology and taxonomic classification.</title>
        <authorList>
            <person name="Goeker M."/>
        </authorList>
    </citation>
    <scope>NUCLEOTIDE SEQUENCE [LARGE SCALE GENOMIC DNA]</scope>
    <source>
        <strain evidence="5 6">DSM 23923</strain>
    </source>
</reference>
<dbReference type="Proteomes" id="UP000256388">
    <property type="component" value="Unassembled WGS sequence"/>
</dbReference>
<evidence type="ECO:0000259" key="3">
    <source>
        <dbReference type="Pfam" id="PF01887"/>
    </source>
</evidence>
<evidence type="ECO:0000259" key="4">
    <source>
        <dbReference type="Pfam" id="PF20257"/>
    </source>
</evidence>
<organism evidence="5 6">
    <name type="scientific">Pelolinea submarina</name>
    <dbReference type="NCBI Taxonomy" id="913107"/>
    <lineage>
        <taxon>Bacteria</taxon>
        <taxon>Bacillati</taxon>
        <taxon>Chloroflexota</taxon>
        <taxon>Anaerolineae</taxon>
        <taxon>Anaerolineales</taxon>
        <taxon>Anaerolineaceae</taxon>
        <taxon>Pelolinea</taxon>
    </lineage>
</organism>
<dbReference type="PANTHER" id="PTHR35092">
    <property type="entry name" value="CHLORINASE MJ1651"/>
    <property type="match status" value="1"/>
</dbReference>
<dbReference type="Pfam" id="PF01887">
    <property type="entry name" value="SAM_HAT_N"/>
    <property type="match status" value="1"/>
</dbReference>
<dbReference type="InterPro" id="IPR046469">
    <property type="entry name" value="SAM_HAT_N"/>
</dbReference>
<dbReference type="InterPro" id="IPR023228">
    <property type="entry name" value="SAM_OH_AdoTrfase_N_sf"/>
</dbReference>
<feature type="domain" description="S-adenosyl-l-methionine hydroxide adenosyltransferase N-terminal" evidence="3">
    <location>
        <begin position="4"/>
        <end position="153"/>
    </location>
</feature>
<proteinExistence type="inferred from homology"/>
<dbReference type="InterPro" id="IPR023227">
    <property type="entry name" value="SAM_OH_AdoTrfase_C_sf"/>
</dbReference>
<evidence type="ECO:0000313" key="6">
    <source>
        <dbReference type="Proteomes" id="UP000256388"/>
    </source>
</evidence>
<dbReference type="Gene3D" id="3.40.50.10790">
    <property type="entry name" value="S-adenosyl-l-methionine hydroxide adenosyltransferase, N-terminal"/>
    <property type="match status" value="1"/>
</dbReference>
<dbReference type="PIRSF" id="PIRSF006779">
    <property type="entry name" value="UCP006779"/>
    <property type="match status" value="1"/>
</dbReference>
<gene>
    <name evidence="5" type="ORF">DFR64_1921</name>
</gene>
<dbReference type="OrthoDB" id="9792195at2"/>
<feature type="domain" description="S-adenosyl-l-methionine hydroxide adenosyltransferase C-terminal" evidence="4">
    <location>
        <begin position="176"/>
        <end position="257"/>
    </location>
</feature>
<dbReference type="InterPro" id="IPR046470">
    <property type="entry name" value="SAM_HAT_C"/>
</dbReference>
<dbReference type="Gene3D" id="2.40.30.90">
    <property type="entry name" value="Bacterial fluorinating enzyme like"/>
    <property type="match status" value="1"/>
</dbReference>
<dbReference type="InterPro" id="IPR002747">
    <property type="entry name" value="SAM_OH_AdoTrfase"/>
</dbReference>
<keyword evidence="1" id="KW-0949">S-adenosyl-L-methionine</keyword>
<evidence type="ECO:0000256" key="2">
    <source>
        <dbReference type="ARBA" id="ARBA00024035"/>
    </source>
</evidence>
<name>A0A347ZNR7_9CHLR</name>
<dbReference type="SUPFAM" id="SSF102522">
    <property type="entry name" value="Bacterial fluorinating enzyme, N-terminal domain"/>
    <property type="match status" value="1"/>
</dbReference>
<protein>
    <recommendedName>
        <fullName evidence="7">S-adenosyl-l-methionine hydroxide adenosyltransferase</fullName>
    </recommendedName>
</protein>